<feature type="compositionally biased region" description="Polar residues" evidence="1">
    <location>
        <begin position="2947"/>
        <end position="2956"/>
    </location>
</feature>
<feature type="region of interest" description="Disordered" evidence="1">
    <location>
        <begin position="5554"/>
        <end position="5596"/>
    </location>
</feature>
<dbReference type="CDD" id="cd09276">
    <property type="entry name" value="Rnase_HI_RT_non_LTR"/>
    <property type="match status" value="1"/>
</dbReference>
<feature type="region of interest" description="Disordered" evidence="1">
    <location>
        <begin position="3142"/>
        <end position="3183"/>
    </location>
</feature>
<dbReference type="InterPro" id="IPR012337">
    <property type="entry name" value="RNaseH-like_sf"/>
</dbReference>
<feature type="compositionally biased region" description="Low complexity" evidence="1">
    <location>
        <begin position="5273"/>
        <end position="5312"/>
    </location>
</feature>
<feature type="compositionally biased region" description="Polar residues" evidence="1">
    <location>
        <begin position="5343"/>
        <end position="5382"/>
    </location>
</feature>
<feature type="compositionally biased region" description="Low complexity" evidence="1">
    <location>
        <begin position="1885"/>
        <end position="1896"/>
    </location>
</feature>
<feature type="region of interest" description="Disordered" evidence="1">
    <location>
        <begin position="5870"/>
        <end position="5928"/>
    </location>
</feature>
<dbReference type="InterPro" id="IPR036397">
    <property type="entry name" value="RNaseH_sf"/>
</dbReference>
<feature type="compositionally biased region" description="Basic and acidic residues" evidence="1">
    <location>
        <begin position="2627"/>
        <end position="2648"/>
    </location>
</feature>
<feature type="region of interest" description="Disordered" evidence="1">
    <location>
        <begin position="2514"/>
        <end position="2538"/>
    </location>
</feature>
<evidence type="ECO:0000259" key="3">
    <source>
        <dbReference type="PROSITE" id="PS50879"/>
    </source>
</evidence>
<reference evidence="4 5" key="1">
    <citation type="journal article" date="2015" name="Genome Biol. Evol.">
        <title>Comparative Genomics of a Bacterivorous Green Alga Reveals Evolutionary Causalities and Consequences of Phago-Mixotrophic Mode of Nutrition.</title>
        <authorList>
            <person name="Burns J.A."/>
            <person name="Paasch A."/>
            <person name="Narechania A."/>
            <person name="Kim E."/>
        </authorList>
    </citation>
    <scope>NUCLEOTIDE SEQUENCE [LARGE SCALE GENOMIC DNA]</scope>
    <source>
        <strain evidence="4 5">PLY_AMNH</strain>
    </source>
</reference>
<dbReference type="InterPro" id="IPR031437">
    <property type="entry name" value="Ig_TMEM132_4th"/>
</dbReference>
<feature type="compositionally biased region" description="Polar residues" evidence="1">
    <location>
        <begin position="5485"/>
        <end position="5497"/>
    </location>
</feature>
<dbReference type="GO" id="GO:0099122">
    <property type="term" value="F:RNA polymerase II C-terminal domain binding"/>
    <property type="evidence" value="ECO:0007669"/>
    <property type="project" value="InterPro"/>
</dbReference>
<feature type="region of interest" description="Disordered" evidence="1">
    <location>
        <begin position="3951"/>
        <end position="3978"/>
    </location>
</feature>
<dbReference type="Pfam" id="PF16070">
    <property type="entry name" value="Ig_TMEM132_4th"/>
    <property type="match status" value="1"/>
</dbReference>
<dbReference type="Pfam" id="PF12237">
    <property type="entry name" value="PCIF1_WW"/>
    <property type="match status" value="1"/>
</dbReference>
<feature type="region of interest" description="Disordered" evidence="1">
    <location>
        <begin position="5470"/>
        <end position="5497"/>
    </location>
</feature>
<feature type="compositionally biased region" description="Low complexity" evidence="1">
    <location>
        <begin position="5065"/>
        <end position="5122"/>
    </location>
</feature>
<feature type="compositionally biased region" description="Basic and acidic residues" evidence="1">
    <location>
        <begin position="5871"/>
        <end position="5902"/>
    </location>
</feature>
<feature type="compositionally biased region" description="Low complexity" evidence="1">
    <location>
        <begin position="5323"/>
        <end position="5342"/>
    </location>
</feature>
<feature type="domain" description="RNase H type-1" evidence="3">
    <location>
        <begin position="3669"/>
        <end position="3819"/>
    </location>
</feature>
<feature type="compositionally biased region" description="Basic and acidic residues" evidence="1">
    <location>
        <begin position="3258"/>
        <end position="3274"/>
    </location>
</feature>
<feature type="region of interest" description="Disordered" evidence="1">
    <location>
        <begin position="1975"/>
        <end position="2042"/>
    </location>
</feature>
<comment type="caution">
    <text evidence="4">The sequence shown here is derived from an EMBL/GenBank/DDBJ whole genome shotgun (WGS) entry which is preliminary data.</text>
</comment>
<dbReference type="InterPro" id="IPR002156">
    <property type="entry name" value="RNaseH_domain"/>
</dbReference>
<sequence>MYQSKRPRYVRSSKARGFSTPSAYNIVLFFVCASCVIPVPFLWRKVGVDDDPPGIAVAARAAAETPPPTQFSDTITGPSEFSKHALPSLRLAPDFSGYPVSSEGRASDAPNAVERSFGTFASGGPGTGTTVGIFLGGSTCSDGEPMSNFTSPSSSTFATRREPPSTVLIVPRTTEIYVDRTDVSVRYALTDAVGHSRVRLSDLDMRMRLEDHEASRSVTVACESADGDTGTGNCVYTGRELSEWFRSGEDFAVSIYVHVESSDGTLAQSDTRSLVLRRTATHEALDTAGMVLTLPLSPRYAGETLVSTLSAHTGGEALSTFGFTAYHDSEVLVYEGVDGDSKYLTPTVNADTEGRTVVLTSGLAEGTDHADVTGENVTLATITFAVALAATSGIVHQGVLWCVVKEMVTVGNVQLEGTVNATAKIHDRRNGTHADGQLEIGSIGVTGIYARVENAELFNTAHFDSIAVQSAIQVFAVYNRTGAEDIAVENATCAREANASDILTLRNCTVHLNSTHTTGASEVRIAVETAASDTTLRLRVWVPVVTEVRVDASNLSAIRGAHRQADCASPRFQKTRARAMAAFGGRDLQNTSLRDVTCRVGFVSTNESVVHVADDVVTGLKVGESGLRLSAESVLVNGEIGIRVVEAEVSVSTLSAVLTTGARWGELPEYADTNSEASVEARVSLLQELRNEGARGAIYVYAVYSDLVAEELKLTDDVRLEVNGSFADCVRVEQTSDGDYEFEGVVQPRTNGCVSEYVLSPTWIDACTDNVIATGTGKVNVTLVNVRSVELISETARLTRPSNPAAASPVSVPTSSSLRVVVEFDDDSTWDVTEDDRTRLTVVSGERPASRVLLERRVSTRSDAATERYAGEHLISVSDAEATATEGGEGFGTATLVASFSRSGSDQDEVNGSTSVEVVGLENLTVHSVPYPRFDGSDSMEKTILGRVQCTETHQRAQLSMTASLTDRSRYDVTSHTSFETNDTGLDAANGILIPERTGAYEVYGTFESVRSSNTTVAVEWNPVSVVGLTHTTDWSSDTTFADHANATKPLGVRVEFEDGTVFPDGVDGTQSAWLSVAAFLNLTSDRPDKIQLSKSGTAKLIDNHYERVTLTAQSRCGTGEISSSVSEAELVAPNLAPTLHDADLGKAYGVQFDSVSAGENTSVAVWVETGAATLHVFDILLRFNSSETRARRCEAGDDWSAYDFTCTVDDPVDEVLLTGVELSTDVSGLAHLATVQFEVSRDARIVSIAAFVQGLETSADRLNATYASIAGSGSLKVDKLHRSVRTRTRKLLNGERERDAEFRDRMILPRIGEPTPQTEEVLGDVNADGVFDVFDISELKKWATGSEGHTMEEIGELGAFQRQQMDPTMDFLSAPDVTTNCPTGWTSGTPCPSPMDVQYLRYVYANFLRFVRIGEGAVAEDLLSVPVFPDQALNISVGIYDKRNAPVKTDATRVSFEIGTRLNRNMQTLVGENATTTEDGALVTAVGPMPPNGTFLTSLVGQDGTFASETDVGLVIILQTFTASLDTSPERLFAFRGSTVVGSTYDSFTTFDFPFVASAPLPAFLTASPIAFPSPPPPSPPLPSLFGPTIGSVLDNTLSPLHLPTSAPLTSVPNFRFFTDPPTSLPTCASQWQICEESCAYDGHSCGFPYDSGRERTSNHRELRHINRMPYYADHMDQLLFKFVTVQYRQDDCITNSHLTYNLCATAECKQAISECSTFCGANQTVCDPPYNSSHIQLEDQAAEDACNAHISLINEACYEGFTESPTTFTIDPPVTTASPEKTATQAPSSTECLTKRTICLSACTNASHMCYSPYGMSESVVDGREFIMVIHTPSDNAAPNVSQTAGNECTSISEATRIACRDGVTRTPTKSLSPTTLAPIEAPSTSVPTSGPTTRECDAARDRCRVLCWNASALCYPPYGENTTTVDGRSLTTELFFGSPPATGGSIQNLSQTPNDTCEAYVTKTRDECRADLADSPTETLSPAATSLSLSPTRSPTTETLSPVTTSPSRTPTTLSPTTLAPTEAPSTSVPTSGPTTRECDAARDQCRAGNKGYMHRLTDSDKPIRTSSAAYVDDLALIAESATQLAVQVRKLELYSNWSGLRINKTKCGITGTDEKGSPIPEETYEDVTMHTPRVGKHGFPYLHPDDPYKYLGIQVALSGDWKVQKQASFLQARERIQALLHSPLTSGQQEEVLRSAVIGQLRYALPLGIFSTKEIEDLDAIIGGAYKLLNGLPRGTANCYTALPKTSYGLGHTPLLATYAQSVASALQMATATREDLRERPREVFRESEAFHVKQTSQLSATTRGLVRYHYNRRQGQVDGTVRTGELDRCCTARQLAVLREHQVSLTGSGPLLADLINTQHGVISKLANAVRKPFPSALEGRHRTVVDQDTGEESVKIYSVNDQEEIPLSLTTLLPLLPFVEEGFYVAKGGTRACSLREAKAKVPARFQGRMRTFMLMLYPYICEALADKPNDARFWDNPKNLTLKPQFMPSKEAHNALGFQRLAEPQATEGEEPTTWEEGFHPTQSKWGPRSLWHAGRRGPPTTSMQAKNALKQMTTGYCAKDEEDHEDAFKCHDIGVRPTLREDPGGRVMIMDSVGVRPRQTEAEKFLSDLRHTARAGARITEKEAMDSRRAMRRNRSEGSHADSLLKGGGRRGNEPREEGTPRHRTEGVFSDTRGREAWLSSIQVETHSLCTTGLDTVSMHQTKLADALNGTEFEQSEQYEAQMRNTMETVRDEGFSFVLTCDGSHWNVLLFGKNEDTSVSIYLYDPMGGEDTRLLTALRQWAGPLGWPPVNVTVSNMGVTHQRDGYQCGVWVCYMIDKWQEWNRSTTGEKWESWIGLHGPPVGGEATTSKGYRKAMRGPIMARIGELEQRERHHVFHGEGETHDPISFEEVDDEIQEEAGAGPMQVERSPTRQTQANTVPAAPRHARELPKVGEKRTRQIIQSPQATVESEEIRPRPNPPAQTPQRETSPHRVTKVSLEDGRGTKWKGTAAQIMMLRTWVLAQLSKGDVRTGELFQHAAKIGFPRDAVRLMTTHLVSSEQVAWATHPPVNDCRSRNMWWRIDTMELSVGAGPTVANNPEVLEETEEEPQAVEASESTTILAVRTHWGSREYLLGPVRPQGEAWVEEDTLLTGGIAGMNPSRAERETDTFHNKEREAQQARRPTEREPLSGAPTRHARYWPGVTELNIDTEPFNPDWDAAPSGKCTLTTETGRHHVFAHDERGKMVGALNEEVLDRLYDRYVAAAGTDSADQTHTKAGEERRRSFEEREPQLGTVHGFATEVVLLLKRYSCEEEEEVKKTALQNHWTLPPEIMQALQEAFGIQAEIFASPLNVHSHTATYCSKFDRDKIFGSKGSAWDTQWGELGAFEFNPEYTAADLDKALKEALMSTMAKTPVLGVGIYPAWTRTPAKAYCRRYGDTRIHEFGVIPRKSFTFLPPDHWGGTTVSGVTKKDYSNWGVRILVVANAEGWQKFCPDPEGAAELVGKALQRSTYCKVRKYHTIRNLRPANPRVHTSDAVSDMAAVKNAMESTSQHDMIFDPHPMRKWEIPSMSRRQGWGNEGGEVPKEDRTPEAARAMRQTWRDRGLAEVTITEYHAANTAWPLDKIKEDSRARWLNAMERTPMLFSRQDRDRGHTEVRERFPTCPIKHKTGRSRTLEKINKAWDATSFLYTDGSRLDPEEEGGLHRVGAAYWDPRGDENPRTWRGTWSTGGHLTINRAELLAIHAALRARECTTPGEIAICTDSLCSMYQILNMLSRPHTMEGHRHRDLLEDILSLVEQHNSQGTKVSLRKVKSHTGVEGNDKADEAAKQAAENQEGTTQIDPWDNRTMYTLVANARDGESMRPLQGEGAVERYVAERIALKATQHRSVRKWLQPPSSPWEEWGTPGRGNREGALSVEGSMTENPTTGAPGPAQGPDRGRQNVEMGTPGENLQEPMLLEELQHAPWSQGDPPERREPGDQEQVHPRDQVTTQDEWDLLWEFDETRGPPLDMDERGAMNSPDREMMQAIEEAEREDPIDGLCRSMMEMDLGESELQNLTDVPQQAIDAYQEAAPERKRKRNRDREAMHRGNGDRAATSHADAAAVETHMGRRLEEPPREILQDKSIPGISNHFWKVTPPTLRSLILRCRFGVLMTTARKHLIWPNKYPVPDCALCGRRDTPAHRLAGCKDETSRNMATARHNEVARTLYEAIRKGRTGASPIWIAHHAGLDGTNKCTRPIPDFVLRRGQCRRDGRDHPGAKDPPDDIPHFVDIVMIKGAEDVRDAPPGRPENTHREDVGEIHLIEVAFTWDTRWYVSLHDKLNKYEPLMELLRSKGYKVFFHPMVFGTTGSVYEHNARALTQHLGFNKKEAEALLKKISNIAVEWAAKMLISHSREREAEFRDRVILPRIGEPTPQTEEVLGDVNADGVFDVFDISELKKWATGSEGHTMEEIGELGAFQRQQMDPTMDFLSAPDVTTNCPTGWTSGTPCPSPMDVQYLRYVYANFLRFVRIGEGAVAEDLLSVPVFPDQALNISVGIYDKRNAPVKTDATRVSFEIGTRLNRNMQTLVGENATTTEDGALVTAVGPMPPNGTFLTSLVGQDGTFASETDVGLVIILQTFTASLDTSPERLFAFRGSTVVGSTYDSFTTFDFPFVASAPLPAFLTASPIAFPSPPPPSPPLPSLFGPTIGSVLDNTLSPLHLPTSAPLTSVPNFRFFTDPPTSLPTCASQWQICEESCAYDGHSCGFPYDSGRERTSNHRELRHINRMPYYADHMDQLLFKFVTVQYRQDDCITNSHLTYNLCATAECKQAISECSTFCGANQTVCDPPYNSSHIQLEDQAAEDACNAHISLINEACYEGFTESPTTFTIDPPVTTASPEKTATQAPSSTECLTKRTICLSACTNASHMCYSPYGMSESVVDGREFIMVIHTPSDNAAPNVSQTAGNECTSISEATRIACRDGVTRTPTKSLSPTTLAPIEAPSTSVPTSGPTTRECDAARDRCRVLCWNASALCYPPYGENTTTVDGRSLTTELFFGSPPATGGSIQNLSQTPNDTCEAYVTKTRDECRADLADSPTETLSPAATSLSLSPTRSPTTETLSPVTTSPSRTPTTLSPTTLAPTEAPSTSVPTSGPTTRECDAARDQCRVLCWNASALCYPPYGENTTTADGRSLPTQIYFGPPSATDGSIQNLSQTPNNTCEAYATKTRDECRADLADSPTETLSPAAISLSLSPTRSPVSIQTCEAAHTTCANACGEKFCGDRVILQTARFDFELGTGMADTAPILPTASPTTVSTPPTAQPTERVSTSPTASPATVSTPPTAQPTERVSASPERVSTSPTASPATVSTPPTAQPTERVSASPTASSNTAQPTSSMAMSPTANPTATPTVQPFSTTPTARDICQTLLNEKRAACGLVGTSTPTTRIDGFCYNITMTCTELCDSAPSVCYPPYDSGLISSDDPFCGFGRSAAEHMCNENLTYAPTESPSTVYPSEPPTSLRPTTSVTGSPTTAPPITTCQLARVACEAECTVDSVCTTYDEEDIEEDAEYKHADCLSAVQQTVTICEAAPTSSPSVSPPTRSPTRTATPSSSPTRSPTEVPSTLEPTASPSVFFTRSPVTRECAEARASCENECAVDEVCRTYDERDIDETSPYRADDCEREMRAAQGVCELTNNPTTNAPTTFIESMCHNITVLCTDRQPHLRTHAVSINRISESHTHEISEFAPTDDRGADRRPRHGRTDAFADRDAHEPSDFAPYRVADLAPTDVRCADRRPRHGRTDAFADRNAHEPTDFAPDRVADLAPPDVRCADRRPRHGRTDAFADRNAHEPSDFAPDRVADLAPTDVRCADRRPRHGRTDAFADRNAHEPSDFAPDRVADLAPTDVRCADRRPRHGRTDAFADRNAHEPTDFAPDRVADLAPTDVRGADRQSDPRTHLHPNSDP</sequence>
<feature type="region of interest" description="Disordered" evidence="1">
    <location>
        <begin position="3559"/>
        <end position="3578"/>
    </location>
</feature>
<dbReference type="EMBL" id="LGRX02024671">
    <property type="protein sequence ID" value="KAK3253735.1"/>
    <property type="molecule type" value="Genomic_DNA"/>
</dbReference>
<keyword evidence="2" id="KW-0472">Membrane</keyword>
<feature type="region of interest" description="Disordered" evidence="1">
    <location>
        <begin position="4055"/>
        <end position="4085"/>
    </location>
</feature>
<feature type="region of interest" description="Disordered" evidence="1">
    <location>
        <begin position="3872"/>
        <end position="3936"/>
    </location>
</feature>
<dbReference type="SUPFAM" id="SSF54001">
    <property type="entry name" value="Cysteine proteinases"/>
    <property type="match status" value="1"/>
</dbReference>
<feature type="region of interest" description="Disordered" evidence="1">
    <location>
        <begin position="3790"/>
        <end position="3831"/>
    </location>
</feature>
<evidence type="ECO:0000256" key="2">
    <source>
        <dbReference type="SAM" id="Phobius"/>
    </source>
</evidence>
<keyword evidence="5" id="KW-1185">Reference proteome</keyword>
<feature type="compositionally biased region" description="Basic and acidic residues" evidence="1">
    <location>
        <begin position="2933"/>
        <end position="2945"/>
    </location>
</feature>
<dbReference type="GO" id="GO:0016422">
    <property type="term" value="F:mRNA (2'-O-methyladenosine-N6-)-methyltransferase activity"/>
    <property type="evidence" value="ECO:0007669"/>
    <property type="project" value="InterPro"/>
</dbReference>
<evidence type="ECO:0000313" key="4">
    <source>
        <dbReference type="EMBL" id="KAK3253735.1"/>
    </source>
</evidence>
<evidence type="ECO:0000256" key="1">
    <source>
        <dbReference type="SAM" id="MobiDB-lite"/>
    </source>
</evidence>
<feature type="region of interest" description="Disordered" evidence="1">
    <location>
        <begin position="5058"/>
        <end position="5123"/>
    </location>
</feature>
<feature type="compositionally biased region" description="Basic and acidic residues" evidence="1">
    <location>
        <begin position="3149"/>
        <end position="3175"/>
    </location>
</feature>
<keyword evidence="2" id="KW-0812">Transmembrane</keyword>
<feature type="compositionally biased region" description="Low complexity" evidence="1">
    <location>
        <begin position="4968"/>
        <end position="4979"/>
    </location>
</feature>
<feature type="compositionally biased region" description="Basic and acidic residues" evidence="1">
    <location>
        <begin position="5910"/>
        <end position="5928"/>
    </location>
</feature>
<feature type="compositionally biased region" description="Basic and acidic residues" evidence="1">
    <location>
        <begin position="3957"/>
        <end position="3973"/>
    </location>
</feature>
<feature type="compositionally biased region" description="Polar residues" evidence="1">
    <location>
        <begin position="4951"/>
        <end position="4961"/>
    </location>
</feature>
<feature type="transmembrane region" description="Helical" evidence="2">
    <location>
        <begin position="21"/>
        <end position="43"/>
    </location>
</feature>
<feature type="compositionally biased region" description="Low complexity" evidence="1">
    <location>
        <begin position="3911"/>
        <end position="3922"/>
    </location>
</feature>
<dbReference type="SUPFAM" id="SSF53098">
    <property type="entry name" value="Ribonuclease H-like"/>
    <property type="match status" value="1"/>
</dbReference>
<dbReference type="PANTHER" id="PTHR21727">
    <property type="entry name" value="PHOSPHORYLATED CTD INTERACTING FACTOR 1"/>
    <property type="match status" value="1"/>
</dbReference>
<keyword evidence="2" id="KW-1133">Transmembrane helix</keyword>
<dbReference type="PANTHER" id="PTHR21727:SF0">
    <property type="entry name" value="MRNA (2'-O-METHYLADENOSINE-N(6)-)-METHYLTRANSFERASE"/>
    <property type="match status" value="1"/>
</dbReference>
<feature type="compositionally biased region" description="Basic and acidic residues" evidence="1">
    <location>
        <begin position="2659"/>
        <end position="2679"/>
    </location>
</feature>
<feature type="region of interest" description="Disordered" evidence="1">
    <location>
        <begin position="1867"/>
        <end position="1897"/>
    </location>
</feature>
<dbReference type="GO" id="GO:0004523">
    <property type="term" value="F:RNA-DNA hybrid ribonuclease activity"/>
    <property type="evidence" value="ECO:0007669"/>
    <property type="project" value="InterPro"/>
</dbReference>
<feature type="compositionally biased region" description="Polar residues" evidence="1">
    <location>
        <begin position="1868"/>
        <end position="1878"/>
    </location>
</feature>
<feature type="region of interest" description="Disordered" evidence="1">
    <location>
        <begin position="2909"/>
        <end position="2984"/>
    </location>
</feature>
<dbReference type="Proteomes" id="UP001190700">
    <property type="component" value="Unassembled WGS sequence"/>
</dbReference>
<dbReference type="Gene3D" id="3.30.420.10">
    <property type="entry name" value="Ribonuclease H-like superfamily/Ribonuclease H"/>
    <property type="match status" value="1"/>
</dbReference>
<gene>
    <name evidence="4" type="ORF">CYMTET_37070</name>
</gene>
<evidence type="ECO:0000313" key="5">
    <source>
        <dbReference type="Proteomes" id="UP001190700"/>
    </source>
</evidence>
<feature type="region of interest" description="Disordered" evidence="1">
    <location>
        <begin position="5269"/>
        <end position="5382"/>
    </location>
</feature>
<feature type="compositionally biased region" description="Low complexity" evidence="1">
    <location>
        <begin position="1982"/>
        <end position="2039"/>
    </location>
</feature>
<feature type="region of interest" description="Disordered" evidence="1">
    <location>
        <begin position="2626"/>
        <end position="2679"/>
    </location>
</feature>
<feature type="region of interest" description="Disordered" evidence="1">
    <location>
        <begin position="3254"/>
        <end position="3274"/>
    </location>
</feature>
<proteinExistence type="predicted"/>
<name>A0AAE0F7Q4_9CHLO</name>
<dbReference type="InterPro" id="IPR039881">
    <property type="entry name" value="PCIF1-like"/>
</dbReference>
<feature type="compositionally biased region" description="Low complexity" evidence="1">
    <location>
        <begin position="5567"/>
        <end position="5588"/>
    </location>
</feature>
<feature type="compositionally biased region" description="Basic and acidic residues" evidence="1">
    <location>
        <begin position="3569"/>
        <end position="3578"/>
    </location>
</feature>
<accession>A0AAE0F7Q4</accession>
<dbReference type="Gene3D" id="3.40.395.10">
    <property type="entry name" value="Adenoviral Proteinase, Chain A"/>
    <property type="match status" value="1"/>
</dbReference>
<organism evidence="4 5">
    <name type="scientific">Cymbomonas tetramitiformis</name>
    <dbReference type="NCBI Taxonomy" id="36881"/>
    <lineage>
        <taxon>Eukaryota</taxon>
        <taxon>Viridiplantae</taxon>
        <taxon>Chlorophyta</taxon>
        <taxon>Pyramimonadophyceae</taxon>
        <taxon>Pyramimonadales</taxon>
        <taxon>Pyramimonadaceae</taxon>
        <taxon>Cymbomonas</taxon>
    </lineage>
</organism>
<feature type="region of interest" description="Disordered" evidence="1">
    <location>
        <begin position="4950"/>
        <end position="4980"/>
    </location>
</feature>
<feature type="region of interest" description="Disordered" evidence="1">
    <location>
        <begin position="5704"/>
        <end position="5738"/>
    </location>
</feature>
<dbReference type="PROSITE" id="PS50879">
    <property type="entry name" value="RNASE_H_1"/>
    <property type="match status" value="1"/>
</dbReference>
<dbReference type="InterPro" id="IPR022035">
    <property type="entry name" value="PCIF1_WW"/>
</dbReference>
<dbReference type="GO" id="GO:0003676">
    <property type="term" value="F:nucleic acid binding"/>
    <property type="evidence" value="ECO:0007669"/>
    <property type="project" value="InterPro"/>
</dbReference>
<dbReference type="Pfam" id="PF00075">
    <property type="entry name" value="RNase_H"/>
    <property type="match status" value="1"/>
</dbReference>
<feature type="compositionally biased region" description="Basic and acidic residues" evidence="1">
    <location>
        <begin position="4067"/>
        <end position="4077"/>
    </location>
</feature>
<protein>
    <recommendedName>
        <fullName evidence="3">RNase H type-1 domain-containing protein</fullName>
    </recommendedName>
</protein>
<dbReference type="InterPro" id="IPR038765">
    <property type="entry name" value="Papain-like_cys_pep_sf"/>
</dbReference>